<dbReference type="SMART" id="SM00304">
    <property type="entry name" value="HAMP"/>
    <property type="match status" value="1"/>
</dbReference>
<protein>
    <recommendedName>
        <fullName evidence="3">histidine kinase</fullName>
        <ecNumber evidence="3">2.7.13.3</ecNumber>
    </recommendedName>
</protein>
<dbReference type="PROSITE" id="PS50885">
    <property type="entry name" value="HAMP"/>
    <property type="match status" value="1"/>
</dbReference>
<feature type="transmembrane region" description="Helical" evidence="11">
    <location>
        <begin position="171"/>
        <end position="194"/>
    </location>
</feature>
<comment type="catalytic activity">
    <reaction evidence="1">
        <text>ATP + protein L-histidine = ADP + protein N-phospho-L-histidine.</text>
        <dbReference type="EC" id="2.7.13.3"/>
    </reaction>
</comment>
<keyword evidence="10 11" id="KW-0472">Membrane</keyword>
<organism evidence="14 15">
    <name type="scientific">Granulicella rosea</name>
    <dbReference type="NCBI Taxonomy" id="474952"/>
    <lineage>
        <taxon>Bacteria</taxon>
        <taxon>Pseudomonadati</taxon>
        <taxon>Acidobacteriota</taxon>
        <taxon>Terriglobia</taxon>
        <taxon>Terriglobales</taxon>
        <taxon>Acidobacteriaceae</taxon>
        <taxon>Granulicella</taxon>
    </lineage>
</organism>
<evidence type="ECO:0000256" key="8">
    <source>
        <dbReference type="ARBA" id="ARBA00022989"/>
    </source>
</evidence>
<dbReference type="InterPro" id="IPR005467">
    <property type="entry name" value="His_kinase_dom"/>
</dbReference>
<dbReference type="RefSeq" id="WP_089410043.1">
    <property type="nucleotide sequence ID" value="NZ_FZOU01000009.1"/>
</dbReference>
<dbReference type="SUPFAM" id="SSF47384">
    <property type="entry name" value="Homodimeric domain of signal transducing histidine kinase"/>
    <property type="match status" value="1"/>
</dbReference>
<dbReference type="Pfam" id="PF00672">
    <property type="entry name" value="HAMP"/>
    <property type="match status" value="1"/>
</dbReference>
<dbReference type="Gene3D" id="3.30.565.10">
    <property type="entry name" value="Histidine kinase-like ATPase, C-terminal domain"/>
    <property type="match status" value="1"/>
</dbReference>
<dbReference type="InterPro" id="IPR004358">
    <property type="entry name" value="Sig_transdc_His_kin-like_C"/>
</dbReference>
<evidence type="ECO:0000256" key="11">
    <source>
        <dbReference type="SAM" id="Phobius"/>
    </source>
</evidence>
<dbReference type="InterPro" id="IPR036097">
    <property type="entry name" value="HisK_dim/P_sf"/>
</dbReference>
<evidence type="ECO:0000256" key="5">
    <source>
        <dbReference type="ARBA" id="ARBA00022679"/>
    </source>
</evidence>
<keyword evidence="8 11" id="KW-1133">Transmembrane helix</keyword>
<dbReference type="AlphaFoldDB" id="A0A239M478"/>
<name>A0A239M478_9BACT</name>
<evidence type="ECO:0000256" key="6">
    <source>
        <dbReference type="ARBA" id="ARBA00022692"/>
    </source>
</evidence>
<keyword evidence="7 14" id="KW-0418">Kinase</keyword>
<dbReference type="PROSITE" id="PS50109">
    <property type="entry name" value="HIS_KIN"/>
    <property type="match status" value="1"/>
</dbReference>
<evidence type="ECO:0000256" key="9">
    <source>
        <dbReference type="ARBA" id="ARBA00023012"/>
    </source>
</evidence>
<dbReference type="Pfam" id="PF02518">
    <property type="entry name" value="HATPase_c"/>
    <property type="match status" value="1"/>
</dbReference>
<keyword evidence="4" id="KW-0597">Phosphoprotein</keyword>
<dbReference type="PRINTS" id="PR00344">
    <property type="entry name" value="BCTRLSENSOR"/>
</dbReference>
<dbReference type="GO" id="GO:0005886">
    <property type="term" value="C:plasma membrane"/>
    <property type="evidence" value="ECO:0007669"/>
    <property type="project" value="TreeGrafter"/>
</dbReference>
<dbReference type="Gene3D" id="6.10.340.10">
    <property type="match status" value="1"/>
</dbReference>
<proteinExistence type="predicted"/>
<evidence type="ECO:0000313" key="14">
    <source>
        <dbReference type="EMBL" id="SNT36774.1"/>
    </source>
</evidence>
<dbReference type="EMBL" id="FZOU01000009">
    <property type="protein sequence ID" value="SNT36774.1"/>
    <property type="molecule type" value="Genomic_DNA"/>
</dbReference>
<dbReference type="GO" id="GO:0000155">
    <property type="term" value="F:phosphorelay sensor kinase activity"/>
    <property type="evidence" value="ECO:0007669"/>
    <property type="project" value="InterPro"/>
</dbReference>
<comment type="subcellular location">
    <subcellularLocation>
        <location evidence="2">Membrane</location>
    </subcellularLocation>
</comment>
<gene>
    <name evidence="14" type="ORF">SAMN05421770_10959</name>
</gene>
<evidence type="ECO:0000256" key="1">
    <source>
        <dbReference type="ARBA" id="ARBA00000085"/>
    </source>
</evidence>
<evidence type="ECO:0000259" key="12">
    <source>
        <dbReference type="PROSITE" id="PS50109"/>
    </source>
</evidence>
<keyword evidence="15" id="KW-1185">Reference proteome</keyword>
<dbReference type="PANTHER" id="PTHR45436">
    <property type="entry name" value="SENSOR HISTIDINE KINASE YKOH"/>
    <property type="match status" value="1"/>
</dbReference>
<dbReference type="Proteomes" id="UP000198356">
    <property type="component" value="Unassembled WGS sequence"/>
</dbReference>
<accession>A0A239M478</accession>
<dbReference type="SUPFAM" id="SSF55874">
    <property type="entry name" value="ATPase domain of HSP90 chaperone/DNA topoisomerase II/histidine kinase"/>
    <property type="match status" value="1"/>
</dbReference>
<evidence type="ECO:0000313" key="15">
    <source>
        <dbReference type="Proteomes" id="UP000198356"/>
    </source>
</evidence>
<feature type="domain" description="HAMP" evidence="13">
    <location>
        <begin position="198"/>
        <end position="251"/>
    </location>
</feature>
<dbReference type="PANTHER" id="PTHR45436:SF5">
    <property type="entry name" value="SENSOR HISTIDINE KINASE TRCS"/>
    <property type="match status" value="1"/>
</dbReference>
<evidence type="ECO:0000259" key="13">
    <source>
        <dbReference type="PROSITE" id="PS50885"/>
    </source>
</evidence>
<dbReference type="SMART" id="SM00388">
    <property type="entry name" value="HisKA"/>
    <property type="match status" value="1"/>
</dbReference>
<reference evidence="14 15" key="1">
    <citation type="submission" date="2017-06" db="EMBL/GenBank/DDBJ databases">
        <authorList>
            <person name="Kim H.J."/>
            <person name="Triplett B.A."/>
        </authorList>
    </citation>
    <scope>NUCLEOTIDE SEQUENCE [LARGE SCALE GENOMIC DNA]</scope>
    <source>
        <strain evidence="14 15">DSM 18704</strain>
    </source>
</reference>
<dbReference type="Gene3D" id="1.10.287.130">
    <property type="match status" value="1"/>
</dbReference>
<feature type="domain" description="Histidine kinase" evidence="12">
    <location>
        <begin position="259"/>
        <end position="478"/>
    </location>
</feature>
<dbReference type="CDD" id="cd00082">
    <property type="entry name" value="HisKA"/>
    <property type="match status" value="1"/>
</dbReference>
<dbReference type="InterPro" id="IPR003660">
    <property type="entry name" value="HAMP_dom"/>
</dbReference>
<feature type="transmembrane region" description="Helical" evidence="11">
    <location>
        <begin position="20"/>
        <end position="44"/>
    </location>
</feature>
<dbReference type="EC" id="2.7.13.3" evidence="3"/>
<dbReference type="SUPFAM" id="SSF158472">
    <property type="entry name" value="HAMP domain-like"/>
    <property type="match status" value="1"/>
</dbReference>
<evidence type="ECO:0000256" key="10">
    <source>
        <dbReference type="ARBA" id="ARBA00023136"/>
    </source>
</evidence>
<dbReference type="CDD" id="cd06225">
    <property type="entry name" value="HAMP"/>
    <property type="match status" value="1"/>
</dbReference>
<evidence type="ECO:0000256" key="2">
    <source>
        <dbReference type="ARBA" id="ARBA00004370"/>
    </source>
</evidence>
<keyword evidence="9" id="KW-0902">Two-component regulatory system</keyword>
<evidence type="ECO:0000256" key="3">
    <source>
        <dbReference type="ARBA" id="ARBA00012438"/>
    </source>
</evidence>
<dbReference type="InterPro" id="IPR003594">
    <property type="entry name" value="HATPase_dom"/>
</dbReference>
<dbReference type="SMART" id="SM00387">
    <property type="entry name" value="HATPase_c"/>
    <property type="match status" value="1"/>
</dbReference>
<dbReference type="OrthoDB" id="112712at2"/>
<keyword evidence="5" id="KW-0808">Transferase</keyword>
<dbReference type="Pfam" id="PF00512">
    <property type="entry name" value="HisKA"/>
    <property type="match status" value="1"/>
</dbReference>
<dbReference type="InterPro" id="IPR036890">
    <property type="entry name" value="HATPase_C_sf"/>
</dbReference>
<evidence type="ECO:0000256" key="7">
    <source>
        <dbReference type="ARBA" id="ARBA00022777"/>
    </source>
</evidence>
<dbReference type="InterPro" id="IPR050428">
    <property type="entry name" value="TCS_sensor_his_kinase"/>
</dbReference>
<dbReference type="CDD" id="cd00075">
    <property type="entry name" value="HATPase"/>
    <property type="match status" value="1"/>
</dbReference>
<dbReference type="InterPro" id="IPR003661">
    <property type="entry name" value="HisK_dim/P_dom"/>
</dbReference>
<sequence length="480" mass="53211">MMSFTPQSLRPRSIRARITLWHLGVLALVLAVYLVVVFIFQYGLLTSQIYHDEMQDMETVEGLLHFAEDGTLQLQQDYLSHPQSHLLIDRLMEVRADDGTVIYRSATLQGKPLGDEDPKRDEGDGAFNFNEHMTRLQNGTFVLMISHRHPVQGRMLLIRIGYSLAPLADRMLHFLFALLLALPIALAAAGLVGYRFAQRALAPLDSMTSRAEQITATNLHGRLEIEDEHDELGRMATVLNSLLSRLERSFAQLHRFTADAAHELKTPLTSIRAVGEGVLEGEQSPAAYREAVSSMLEETSRLNQTVEGLLLLSKAEAGQIVVQPTRFDLRELVDEIVALLDVLIDERRVTIRQIGAEAAQTPVSADRTLVRTCVLNVLHNAVKFSPEGGVITVAYESREENMLRLSILDEGPGIAESDRQRVFERFFRVRAVRASGADGAGLGLAIAMLAIEANHGKIYFDAREGEGSLCYIEIPAPAVA</sequence>
<evidence type="ECO:0000256" key="4">
    <source>
        <dbReference type="ARBA" id="ARBA00022553"/>
    </source>
</evidence>
<keyword evidence="6 11" id="KW-0812">Transmembrane</keyword>